<comment type="caution">
    <text evidence="1">The sequence shown here is derived from an EMBL/GenBank/DDBJ whole genome shotgun (WGS) entry which is preliminary data.</text>
</comment>
<reference evidence="1" key="2">
    <citation type="submission" date="2020-11" db="EMBL/GenBank/DDBJ databases">
        <authorList>
            <person name="McCartney M.A."/>
            <person name="Auch B."/>
            <person name="Kono T."/>
            <person name="Mallez S."/>
            <person name="Becker A."/>
            <person name="Gohl D.M."/>
            <person name="Silverstein K.A.T."/>
            <person name="Koren S."/>
            <person name="Bechman K.B."/>
            <person name="Herman A."/>
            <person name="Abrahante J.E."/>
            <person name="Garbe J."/>
        </authorList>
    </citation>
    <scope>NUCLEOTIDE SEQUENCE</scope>
    <source>
        <strain evidence="1">Duluth1</strain>
        <tissue evidence="1">Whole animal</tissue>
    </source>
</reference>
<dbReference type="InterPro" id="IPR036420">
    <property type="entry name" value="BRCT_dom_sf"/>
</dbReference>
<proteinExistence type="predicted"/>
<organism evidence="1 2">
    <name type="scientific">Dreissena polymorpha</name>
    <name type="common">Zebra mussel</name>
    <name type="synonym">Mytilus polymorpha</name>
    <dbReference type="NCBI Taxonomy" id="45954"/>
    <lineage>
        <taxon>Eukaryota</taxon>
        <taxon>Metazoa</taxon>
        <taxon>Spiralia</taxon>
        <taxon>Lophotrochozoa</taxon>
        <taxon>Mollusca</taxon>
        <taxon>Bivalvia</taxon>
        <taxon>Autobranchia</taxon>
        <taxon>Heteroconchia</taxon>
        <taxon>Euheterodonta</taxon>
        <taxon>Imparidentia</taxon>
        <taxon>Neoheterodontei</taxon>
        <taxon>Myida</taxon>
        <taxon>Dreissenoidea</taxon>
        <taxon>Dreissenidae</taxon>
        <taxon>Dreissena</taxon>
    </lineage>
</organism>
<protein>
    <submittedName>
        <fullName evidence="1">Uncharacterized protein</fullName>
    </submittedName>
</protein>
<accession>A0A9D4BI72</accession>
<dbReference type="AlphaFoldDB" id="A0A9D4BI72"/>
<evidence type="ECO:0000313" key="2">
    <source>
        <dbReference type="Proteomes" id="UP000828390"/>
    </source>
</evidence>
<sequence length="100" mass="11468">MRVYLKELHILRGDKIFAGKTFVLYGFDEEGIPALTAYIKEGGGVVLQTSDRHIPDYAIVPMDGFPVDWTVINIVTNTWMNFCPNDFLAEFENRLQEVKK</sequence>
<dbReference type="SUPFAM" id="SSF52113">
    <property type="entry name" value="BRCT domain"/>
    <property type="match status" value="1"/>
</dbReference>
<dbReference type="Proteomes" id="UP000828390">
    <property type="component" value="Unassembled WGS sequence"/>
</dbReference>
<dbReference type="Gene3D" id="3.40.50.10190">
    <property type="entry name" value="BRCT domain"/>
    <property type="match status" value="1"/>
</dbReference>
<name>A0A9D4BI72_DREPO</name>
<dbReference type="EMBL" id="JAIWYP010000015">
    <property type="protein sequence ID" value="KAH3704160.1"/>
    <property type="molecule type" value="Genomic_DNA"/>
</dbReference>
<evidence type="ECO:0000313" key="1">
    <source>
        <dbReference type="EMBL" id="KAH3704160.1"/>
    </source>
</evidence>
<gene>
    <name evidence="1" type="ORF">DPMN_079216</name>
</gene>
<reference evidence="1" key="1">
    <citation type="journal article" date="2019" name="bioRxiv">
        <title>The Genome of the Zebra Mussel, Dreissena polymorpha: A Resource for Invasive Species Research.</title>
        <authorList>
            <person name="McCartney M.A."/>
            <person name="Auch B."/>
            <person name="Kono T."/>
            <person name="Mallez S."/>
            <person name="Zhang Y."/>
            <person name="Obille A."/>
            <person name="Becker A."/>
            <person name="Abrahante J.E."/>
            <person name="Garbe J."/>
            <person name="Badalamenti J.P."/>
            <person name="Herman A."/>
            <person name="Mangelson H."/>
            <person name="Liachko I."/>
            <person name="Sullivan S."/>
            <person name="Sone E.D."/>
            <person name="Koren S."/>
            <person name="Silverstein K.A.T."/>
            <person name="Beckman K.B."/>
            <person name="Gohl D.M."/>
        </authorList>
    </citation>
    <scope>NUCLEOTIDE SEQUENCE</scope>
    <source>
        <strain evidence="1">Duluth1</strain>
        <tissue evidence="1">Whole animal</tissue>
    </source>
</reference>
<keyword evidence="2" id="KW-1185">Reference proteome</keyword>